<accession>A0A345BEV7</accession>
<evidence type="ECO:0000256" key="6">
    <source>
        <dbReference type="ARBA" id="ARBA00022989"/>
    </source>
</evidence>
<evidence type="ECO:0000313" key="11">
    <source>
        <dbReference type="EMBL" id="AXF48781.1"/>
    </source>
</evidence>
<keyword evidence="9 10" id="KW-0807">Transducer</keyword>
<dbReference type="PANTHER" id="PTHR21137">
    <property type="entry name" value="ODORANT RECEPTOR"/>
    <property type="match status" value="1"/>
</dbReference>
<dbReference type="Pfam" id="PF02949">
    <property type="entry name" value="7tm_6"/>
    <property type="match status" value="1"/>
</dbReference>
<dbReference type="InterPro" id="IPR004117">
    <property type="entry name" value="7tm6_olfct_rcpt"/>
</dbReference>
<evidence type="ECO:0000256" key="7">
    <source>
        <dbReference type="ARBA" id="ARBA00023136"/>
    </source>
</evidence>
<protein>
    <recommendedName>
        <fullName evidence="10">Odorant receptor</fullName>
    </recommendedName>
</protein>
<name>A0A345BEV7_9NEOP</name>
<proteinExistence type="evidence at transcript level"/>
<comment type="caution">
    <text evidence="10">Lacks conserved residue(s) required for the propagation of feature annotation.</text>
</comment>
<evidence type="ECO:0000256" key="3">
    <source>
        <dbReference type="ARBA" id="ARBA00022606"/>
    </source>
</evidence>
<keyword evidence="6 10" id="KW-1133">Transmembrane helix</keyword>
<evidence type="ECO:0000256" key="8">
    <source>
        <dbReference type="ARBA" id="ARBA00023170"/>
    </source>
</evidence>
<dbReference type="PANTHER" id="PTHR21137:SF35">
    <property type="entry name" value="ODORANT RECEPTOR 19A-RELATED"/>
    <property type="match status" value="1"/>
</dbReference>
<keyword evidence="8 10" id="KW-0675">Receptor</keyword>
<feature type="transmembrane region" description="Helical" evidence="10">
    <location>
        <begin position="294"/>
        <end position="311"/>
    </location>
</feature>
<dbReference type="GO" id="GO:0005886">
    <property type="term" value="C:plasma membrane"/>
    <property type="evidence" value="ECO:0007669"/>
    <property type="project" value="UniProtKB-SubCell"/>
</dbReference>
<keyword evidence="5 10" id="KW-0552">Olfaction</keyword>
<keyword evidence="7 10" id="KW-0472">Membrane</keyword>
<keyword evidence="2" id="KW-1003">Cell membrane</keyword>
<evidence type="ECO:0000256" key="1">
    <source>
        <dbReference type="ARBA" id="ARBA00004651"/>
    </source>
</evidence>
<sequence>MIHKHHLFLARYIPVLTPEITSLKYTVERLVWNTGLWSTQSLGLHWLAKFSIICFVSTTLTQVATLIIDRDDSTRMFECFSVLSFCGMGTLKLLNLYTNRKRWIFILSQVDLLETEQLYGIGRVNYKEIIKNESVEQNASHFIAKYTKRHITIASLLLKLYSITAIVFILTPFVEYAMATTHSVNPHILPGWAPLDQFGFMGYFVTIIFEAVGSVYCVFVHVAFDCTSVGIMIFICGQFSLLRQSTENIAGRGRECKFSTARDKRAHSRIIKSHNTHTTLCTVINELDSSLRNILGVYFLVATLTVCSVAVRLNSETLSSMQLASLLQYMCGTLTQLFLYCKYGDGVFHESSFNMGEGPFGAAWWGLRPRIRRELAMLGARMMFPRKLHAGPFNTLDLPSFVQIVRAAYSYYAVLGQTSK</sequence>
<evidence type="ECO:0000256" key="4">
    <source>
        <dbReference type="ARBA" id="ARBA00022692"/>
    </source>
</evidence>
<organism evidence="11">
    <name type="scientific">Lobesia botrana</name>
    <dbReference type="NCBI Taxonomy" id="209534"/>
    <lineage>
        <taxon>Eukaryota</taxon>
        <taxon>Metazoa</taxon>
        <taxon>Ecdysozoa</taxon>
        <taxon>Arthropoda</taxon>
        <taxon>Hexapoda</taxon>
        <taxon>Insecta</taxon>
        <taxon>Pterygota</taxon>
        <taxon>Neoptera</taxon>
        <taxon>Endopterygota</taxon>
        <taxon>Lepidoptera</taxon>
        <taxon>Glossata</taxon>
        <taxon>Ditrysia</taxon>
        <taxon>Tortricoidea</taxon>
        <taxon>Tortricidae</taxon>
        <taxon>Olethreutinae</taxon>
        <taxon>Olethreutini</taxon>
        <taxon>Lobesia</taxon>
    </lineage>
</organism>
<reference evidence="11" key="1">
    <citation type="journal article" date="2018" name="Comp. Biochem. Physiol. Part D Genomics Proteomics">
        <title>Analysis of the grapevine moth Lobesia botrana antennal transcriptome and expression of odorant-binding and chemosensory proteins.</title>
        <authorList>
            <person name="Rojas V."/>
            <person name="Jimenez H."/>
            <person name="Palma-Millanao R."/>
            <person name="Gonzalez-Gonzalez A."/>
            <person name="Machuca J."/>
            <person name="Godoy R."/>
            <person name="Ceballos R."/>
            <person name="Mutis A."/>
            <person name="Venthur H."/>
        </authorList>
    </citation>
    <scope>NUCLEOTIDE SEQUENCE</scope>
</reference>
<keyword evidence="3 10" id="KW-0716">Sensory transduction</keyword>
<dbReference type="GO" id="GO:0004984">
    <property type="term" value="F:olfactory receptor activity"/>
    <property type="evidence" value="ECO:0007669"/>
    <property type="project" value="InterPro"/>
</dbReference>
<evidence type="ECO:0000256" key="10">
    <source>
        <dbReference type="RuleBase" id="RU351113"/>
    </source>
</evidence>
<evidence type="ECO:0000256" key="9">
    <source>
        <dbReference type="ARBA" id="ARBA00023224"/>
    </source>
</evidence>
<dbReference type="GO" id="GO:0005549">
    <property type="term" value="F:odorant binding"/>
    <property type="evidence" value="ECO:0007669"/>
    <property type="project" value="InterPro"/>
</dbReference>
<evidence type="ECO:0000256" key="2">
    <source>
        <dbReference type="ARBA" id="ARBA00022475"/>
    </source>
</evidence>
<keyword evidence="4 10" id="KW-0812">Transmembrane</keyword>
<dbReference type="GO" id="GO:0007165">
    <property type="term" value="P:signal transduction"/>
    <property type="evidence" value="ECO:0007669"/>
    <property type="project" value="UniProtKB-KW"/>
</dbReference>
<dbReference type="EMBL" id="MG816596">
    <property type="protein sequence ID" value="AXF48781.1"/>
    <property type="molecule type" value="mRNA"/>
</dbReference>
<evidence type="ECO:0000256" key="5">
    <source>
        <dbReference type="ARBA" id="ARBA00022725"/>
    </source>
</evidence>
<dbReference type="AlphaFoldDB" id="A0A345BEV7"/>
<feature type="transmembrane region" description="Helical" evidence="10">
    <location>
        <begin position="46"/>
        <end position="68"/>
    </location>
</feature>
<feature type="transmembrane region" description="Helical" evidence="10">
    <location>
        <begin position="198"/>
        <end position="224"/>
    </location>
</feature>
<comment type="similarity">
    <text evidence="10">Belongs to the insect chemoreceptor superfamily. Heteromeric odorant receptor channel (TC 1.A.69) family.</text>
</comment>
<feature type="transmembrane region" description="Helical" evidence="10">
    <location>
        <begin position="156"/>
        <end position="178"/>
    </location>
</feature>
<comment type="subcellular location">
    <subcellularLocation>
        <location evidence="1 10">Cell membrane</location>
        <topology evidence="1 10">Multi-pass membrane protein</topology>
    </subcellularLocation>
</comment>